<feature type="domain" description="HECT" evidence="6">
    <location>
        <begin position="524"/>
        <end position="895"/>
    </location>
</feature>
<name>A0A1E5R610_9ASCO</name>
<evidence type="ECO:0000256" key="5">
    <source>
        <dbReference type="PROSITE-ProRule" id="PRU00104"/>
    </source>
</evidence>
<evidence type="ECO:0000259" key="6">
    <source>
        <dbReference type="PROSITE" id="PS50237"/>
    </source>
</evidence>
<organism evidence="7 8">
    <name type="scientific">Hanseniaspora opuntiae</name>
    <dbReference type="NCBI Taxonomy" id="211096"/>
    <lineage>
        <taxon>Eukaryota</taxon>
        <taxon>Fungi</taxon>
        <taxon>Dikarya</taxon>
        <taxon>Ascomycota</taxon>
        <taxon>Saccharomycotina</taxon>
        <taxon>Saccharomycetes</taxon>
        <taxon>Saccharomycodales</taxon>
        <taxon>Saccharomycodaceae</taxon>
        <taxon>Hanseniaspora</taxon>
    </lineage>
</organism>
<dbReference type="Gene3D" id="3.30.2160.10">
    <property type="entry name" value="Hect, E3 ligase catalytic domain"/>
    <property type="match status" value="1"/>
</dbReference>
<protein>
    <recommendedName>
        <fullName evidence="2">HECT-type E3 ubiquitin transferase</fullName>
        <ecNumber evidence="2">2.3.2.26</ecNumber>
    </recommendedName>
</protein>
<keyword evidence="3" id="KW-0808">Transferase</keyword>
<dbReference type="GO" id="GO:0006511">
    <property type="term" value="P:ubiquitin-dependent protein catabolic process"/>
    <property type="evidence" value="ECO:0007669"/>
    <property type="project" value="TreeGrafter"/>
</dbReference>
<comment type="catalytic activity">
    <reaction evidence="1">
        <text>S-ubiquitinyl-[E2 ubiquitin-conjugating enzyme]-L-cysteine + [acceptor protein]-L-lysine = [E2 ubiquitin-conjugating enzyme]-L-cysteine + N(6)-ubiquitinyl-[acceptor protein]-L-lysine.</text>
        <dbReference type="EC" id="2.3.2.26"/>
    </reaction>
</comment>
<dbReference type="AlphaFoldDB" id="A0A1E5R610"/>
<sequence>MFHGAKITRHRNGRINTTSVSGSSILAKARREREQREQQKTQIKACVRIQSTIRLLLFKRKMYADFLEGESIPEMYTEIVETEGQRVIPFSMTRDWLFYMESRNEFELLRRVTRNSKITARFFFCNMKEWMDTNNSSISPECTLKMITILLDGIDNDPELFHTSLHYYLVKFEAISGSQAPGKIYNECDSFLFDLISLIKDLPTGKLVIKRLLETVITLTYALFTMVIHSSLDSLLVDVEFCEFKIPTRAQIELLSDFPISKYKLVPGVEGFFSFFFLCFKNYAEIYSILIEYFIESSTLQQMHDYVVAFGCKTPVALTGETSVKPLFKQMIIFVLSLLKIKHDDLRYLWLVYHIYQRYDCFIGNFPYQIIANPILNIGNAENIYKTLPTIVEIDSLGKNHFQALFIYFYMKTSYDGYALIENIFEKYYSNSYIVIPTEKLYMKTCLYIYSRIPANASSKIVLDFSISAVQKNPDFLEDFNYENYEDHMNSWKSDVFAGYDSFLKTNGFYNSPLEITLDTENFETSIIKSMISIQHTNFDVRYKDEIGRGDGLRKQYMSDALKLFFFKSNMFEIDFQKGELWPSRKFFDTRLGDIFQDSSAQLFNHKSLIGLAGKTLALFMLQDLQCPFKFSKAFLMKFIARVFWRRNELGTMDAGDNRMDTLEFADLKLKDEDLHEQLLHLTRLSSEEIKSMGLFMEYKDCNFGNQQGMPIEKENLHLYIESVVNYEMNDPKIEMFMEYFIRGFIKILPETDALSLAQFAKYNCEYLSKLISANGKEEFSTETFIKNLTLQGYEETDTTIQHLYEILRNDMNDEERWSFFEFFTSMAMLPSGGIGALKPGVCISKAQDYRAGMNLYPVASTCVNMLILPDYQNKQELLDKIRYVVKNEHRFHLD</sequence>
<keyword evidence="4 5" id="KW-0833">Ubl conjugation pathway</keyword>
<dbReference type="Pfam" id="PF00632">
    <property type="entry name" value="HECT"/>
    <property type="match status" value="1"/>
</dbReference>
<evidence type="ECO:0000256" key="2">
    <source>
        <dbReference type="ARBA" id="ARBA00012485"/>
    </source>
</evidence>
<dbReference type="EC" id="2.3.2.26" evidence="2"/>
<dbReference type="SMART" id="SM00119">
    <property type="entry name" value="HECTc"/>
    <property type="match status" value="1"/>
</dbReference>
<dbReference type="PROSITE" id="PS50237">
    <property type="entry name" value="HECT"/>
    <property type="match status" value="1"/>
</dbReference>
<evidence type="ECO:0000313" key="7">
    <source>
        <dbReference type="EMBL" id="OEJ82340.1"/>
    </source>
</evidence>
<keyword evidence="8" id="KW-1185">Reference proteome</keyword>
<dbReference type="Gene3D" id="3.30.2410.10">
    <property type="entry name" value="Hect, E3 ligase catalytic domain"/>
    <property type="match status" value="1"/>
</dbReference>
<evidence type="ECO:0000256" key="3">
    <source>
        <dbReference type="ARBA" id="ARBA00022679"/>
    </source>
</evidence>
<accession>A0A1E5R610</accession>
<dbReference type="InterPro" id="IPR000569">
    <property type="entry name" value="HECT_dom"/>
</dbReference>
<evidence type="ECO:0000256" key="1">
    <source>
        <dbReference type="ARBA" id="ARBA00000885"/>
    </source>
</evidence>
<dbReference type="GO" id="GO:0061630">
    <property type="term" value="F:ubiquitin protein ligase activity"/>
    <property type="evidence" value="ECO:0007669"/>
    <property type="project" value="UniProtKB-EC"/>
</dbReference>
<comment type="caution">
    <text evidence="7">The sequence shown here is derived from an EMBL/GenBank/DDBJ whole genome shotgun (WGS) entry which is preliminary data.</text>
</comment>
<evidence type="ECO:0000313" key="8">
    <source>
        <dbReference type="Proteomes" id="UP000095605"/>
    </source>
</evidence>
<evidence type="ECO:0000256" key="4">
    <source>
        <dbReference type="ARBA" id="ARBA00022786"/>
    </source>
</evidence>
<dbReference type="InterPro" id="IPR035983">
    <property type="entry name" value="Hect_E3_ubiquitin_ligase"/>
</dbReference>
<reference evidence="8" key="1">
    <citation type="journal article" date="2016" name="Genome Announc.">
        <title>Genome sequences of three species of Hanseniaspora isolated from spontaneous wine fermentations.</title>
        <authorList>
            <person name="Sternes P.R."/>
            <person name="Lee D."/>
            <person name="Kutyna D.R."/>
            <person name="Borneman A.R."/>
        </authorList>
    </citation>
    <scope>NUCLEOTIDE SEQUENCE [LARGE SCALE GENOMIC DNA]</scope>
    <source>
        <strain evidence="8">AWRI3578</strain>
    </source>
</reference>
<gene>
    <name evidence="7" type="ORF">AWRI3578_g3616</name>
</gene>
<feature type="active site" description="Glycyl thioester intermediate" evidence="5">
    <location>
        <position position="863"/>
    </location>
</feature>
<dbReference type="Proteomes" id="UP000095605">
    <property type="component" value="Unassembled WGS sequence"/>
</dbReference>
<dbReference type="GO" id="GO:0000209">
    <property type="term" value="P:protein polyubiquitination"/>
    <property type="evidence" value="ECO:0007669"/>
    <property type="project" value="InterPro"/>
</dbReference>
<dbReference type="SUPFAM" id="SSF56204">
    <property type="entry name" value="Hect, E3 ligase catalytic domain"/>
    <property type="match status" value="1"/>
</dbReference>
<dbReference type="PANTHER" id="PTHR45700">
    <property type="entry name" value="UBIQUITIN-PROTEIN LIGASE E3C"/>
    <property type="match status" value="1"/>
</dbReference>
<proteinExistence type="predicted"/>
<dbReference type="PANTHER" id="PTHR45700:SF2">
    <property type="entry name" value="UBIQUITIN-PROTEIN LIGASE E3C"/>
    <property type="match status" value="1"/>
</dbReference>
<dbReference type="InterPro" id="IPR044611">
    <property type="entry name" value="E3A/B/C-like"/>
</dbReference>
<dbReference type="EMBL" id="LPNL01000008">
    <property type="protein sequence ID" value="OEJ82340.1"/>
    <property type="molecule type" value="Genomic_DNA"/>
</dbReference>
<dbReference type="Gene3D" id="3.90.1750.10">
    <property type="entry name" value="Hect, E3 ligase catalytic domains"/>
    <property type="match status" value="1"/>
</dbReference>
<dbReference type="OrthoDB" id="3972509at2759"/>